<accession>A0A1I7WAB3</accession>
<keyword evidence="1" id="KW-1185">Reference proteome</keyword>
<sequence length="63" mass="7284">MPQPAFSRYKSPIWMDSTTEVQCREMEDAVRGPESSSLLFFILVNFKRCGNLGTSFWNYSEVV</sequence>
<organism evidence="1 2">
    <name type="scientific">Heterorhabditis bacteriophora</name>
    <name type="common">Entomopathogenic nematode worm</name>
    <dbReference type="NCBI Taxonomy" id="37862"/>
    <lineage>
        <taxon>Eukaryota</taxon>
        <taxon>Metazoa</taxon>
        <taxon>Ecdysozoa</taxon>
        <taxon>Nematoda</taxon>
        <taxon>Chromadorea</taxon>
        <taxon>Rhabditida</taxon>
        <taxon>Rhabditina</taxon>
        <taxon>Rhabditomorpha</taxon>
        <taxon>Strongyloidea</taxon>
        <taxon>Heterorhabditidae</taxon>
        <taxon>Heterorhabditis</taxon>
    </lineage>
</organism>
<dbReference type="WBParaSite" id="Hba_01628">
    <property type="protein sequence ID" value="Hba_01628"/>
    <property type="gene ID" value="Hba_01628"/>
</dbReference>
<dbReference type="AlphaFoldDB" id="A0A1I7WAB3"/>
<proteinExistence type="predicted"/>
<reference evidence="2" key="1">
    <citation type="submission" date="2016-11" db="UniProtKB">
        <authorList>
            <consortium name="WormBaseParasite"/>
        </authorList>
    </citation>
    <scope>IDENTIFICATION</scope>
</reference>
<name>A0A1I7WAB3_HETBA</name>
<evidence type="ECO:0000313" key="1">
    <source>
        <dbReference type="Proteomes" id="UP000095283"/>
    </source>
</evidence>
<dbReference type="Proteomes" id="UP000095283">
    <property type="component" value="Unplaced"/>
</dbReference>
<evidence type="ECO:0000313" key="2">
    <source>
        <dbReference type="WBParaSite" id="Hba_01628"/>
    </source>
</evidence>
<protein>
    <submittedName>
        <fullName evidence="2">40S ribosomal protein S15</fullName>
    </submittedName>
</protein>